<dbReference type="PIRSF" id="PIRSF000847">
    <property type="entry name" value="Phos_ph_gly_syn"/>
    <property type="match status" value="1"/>
</dbReference>
<protein>
    <submittedName>
        <fullName evidence="13">CDP-diacylglycerol/glycerol-3-phosphate3-phospha tidyltransferase</fullName>
    </submittedName>
</protein>
<feature type="transmembrane region" description="Helical" evidence="12">
    <location>
        <begin position="56"/>
        <end position="76"/>
    </location>
</feature>
<dbReference type="InterPro" id="IPR004570">
    <property type="entry name" value="Phosphatidylglycerol_P_synth"/>
</dbReference>
<dbReference type="Proteomes" id="UP000033918">
    <property type="component" value="Unassembled WGS sequence"/>
</dbReference>
<feature type="transmembrane region" description="Helical" evidence="12">
    <location>
        <begin position="148"/>
        <end position="166"/>
    </location>
</feature>
<keyword evidence="9" id="KW-0594">Phospholipid biosynthesis</keyword>
<dbReference type="InterPro" id="IPR000462">
    <property type="entry name" value="CDP-OH_P_trans"/>
</dbReference>
<evidence type="ECO:0000256" key="5">
    <source>
        <dbReference type="ARBA" id="ARBA00022692"/>
    </source>
</evidence>
<dbReference type="GO" id="GO:0016020">
    <property type="term" value="C:membrane"/>
    <property type="evidence" value="ECO:0007669"/>
    <property type="project" value="UniProtKB-SubCell"/>
</dbReference>
<evidence type="ECO:0000256" key="9">
    <source>
        <dbReference type="ARBA" id="ARBA00023209"/>
    </source>
</evidence>
<dbReference type="GO" id="GO:0008444">
    <property type="term" value="F:CDP-diacylglycerol-glycerol-3-phosphate 3-phosphatidyltransferase activity"/>
    <property type="evidence" value="ECO:0007669"/>
    <property type="project" value="InterPro"/>
</dbReference>
<dbReference type="InterPro" id="IPR048254">
    <property type="entry name" value="CDP_ALCOHOL_P_TRANSF_CS"/>
</dbReference>
<dbReference type="GO" id="GO:0046474">
    <property type="term" value="P:glycerophospholipid biosynthetic process"/>
    <property type="evidence" value="ECO:0007669"/>
    <property type="project" value="TreeGrafter"/>
</dbReference>
<feature type="transmembrane region" description="Helical" evidence="12">
    <location>
        <begin position="96"/>
        <end position="127"/>
    </location>
</feature>
<keyword evidence="6 12" id="KW-1133">Transmembrane helix</keyword>
<dbReference type="Gene3D" id="1.20.120.1760">
    <property type="match status" value="1"/>
</dbReference>
<keyword evidence="10" id="KW-1208">Phospholipid metabolism</keyword>
<reference evidence="13 14" key="1">
    <citation type="journal article" date="2015" name="Nature">
        <title>rRNA introns, odd ribosomes, and small enigmatic genomes across a large radiation of phyla.</title>
        <authorList>
            <person name="Brown C.T."/>
            <person name="Hug L.A."/>
            <person name="Thomas B.C."/>
            <person name="Sharon I."/>
            <person name="Castelle C.J."/>
            <person name="Singh A."/>
            <person name="Wilkins M.J."/>
            <person name="Williams K.H."/>
            <person name="Banfield J.F."/>
        </authorList>
    </citation>
    <scope>NUCLEOTIDE SEQUENCE [LARGE SCALE GENOMIC DNA]</scope>
</reference>
<organism evidence="13 14">
    <name type="scientific">Candidatus Wolfebacteria bacterium GW2011_GWB1_41_12</name>
    <dbReference type="NCBI Taxonomy" id="1619006"/>
    <lineage>
        <taxon>Bacteria</taxon>
        <taxon>Candidatus Wolfeibacteriota</taxon>
    </lineage>
</organism>
<evidence type="ECO:0000256" key="8">
    <source>
        <dbReference type="ARBA" id="ARBA00023136"/>
    </source>
</evidence>
<accession>A0A0G0UMR4</accession>
<evidence type="ECO:0000256" key="12">
    <source>
        <dbReference type="SAM" id="Phobius"/>
    </source>
</evidence>
<evidence type="ECO:0000256" key="6">
    <source>
        <dbReference type="ARBA" id="ARBA00022989"/>
    </source>
</evidence>
<dbReference type="InterPro" id="IPR043130">
    <property type="entry name" value="CDP-OH_PTrfase_TM_dom"/>
</dbReference>
<evidence type="ECO:0000313" key="13">
    <source>
        <dbReference type="EMBL" id="KKR88806.1"/>
    </source>
</evidence>
<evidence type="ECO:0000256" key="10">
    <source>
        <dbReference type="ARBA" id="ARBA00023264"/>
    </source>
</evidence>
<evidence type="ECO:0000256" key="2">
    <source>
        <dbReference type="ARBA" id="ARBA00010441"/>
    </source>
</evidence>
<evidence type="ECO:0000313" key="14">
    <source>
        <dbReference type="Proteomes" id="UP000033918"/>
    </source>
</evidence>
<dbReference type="Pfam" id="PF01066">
    <property type="entry name" value="CDP-OH_P_transf"/>
    <property type="match status" value="1"/>
</dbReference>
<gene>
    <name evidence="13" type="ORF">UU38_C0003G0057</name>
</gene>
<keyword evidence="3" id="KW-0444">Lipid biosynthesis</keyword>
<keyword evidence="4 11" id="KW-0808">Transferase</keyword>
<comment type="similarity">
    <text evidence="2 11">Belongs to the CDP-alcohol phosphatidyltransferase class-I family.</text>
</comment>
<keyword evidence="5 12" id="KW-0812">Transmembrane</keyword>
<evidence type="ECO:0000256" key="1">
    <source>
        <dbReference type="ARBA" id="ARBA00004141"/>
    </source>
</evidence>
<sequence>MIQVKNLTKKFGKLEVVIAKIFLKVFPPWITPNHITIFRFLTIPFIILLLFSEKYLFGIILFSISAFSDMIDGALARVTNQITEWGKMSDPLADKMLIGSAAAIIVSKFINVYLAAAIIFIELLLILNGYYKKKYQNIVVQAVRAGKIKMNLQSFGIGLLLLHAIYPFPLLLVISTYFLYFSLVFALVSLVVYRSI</sequence>
<feature type="transmembrane region" description="Helical" evidence="12">
    <location>
        <begin position="172"/>
        <end position="193"/>
    </location>
</feature>
<comment type="subcellular location">
    <subcellularLocation>
        <location evidence="1">Membrane</location>
        <topology evidence="1">Multi-pass membrane protein</topology>
    </subcellularLocation>
</comment>
<dbReference type="PANTHER" id="PTHR14269">
    <property type="entry name" value="CDP-DIACYLGLYCEROL--GLYCEROL-3-PHOSPHATE 3-PHOSPHATIDYLTRANSFERASE-RELATED"/>
    <property type="match status" value="1"/>
</dbReference>
<proteinExistence type="inferred from homology"/>
<keyword evidence="7" id="KW-0443">Lipid metabolism</keyword>
<name>A0A0G0UMR4_9BACT</name>
<evidence type="ECO:0000256" key="7">
    <source>
        <dbReference type="ARBA" id="ARBA00023098"/>
    </source>
</evidence>
<dbReference type="PANTHER" id="PTHR14269:SF11">
    <property type="entry name" value="CDP-DIACYLGLYCEROL--GLYCEROL-3-PHOSPHATE 3-PHOSPHATIDYLTRANSFERASE"/>
    <property type="match status" value="1"/>
</dbReference>
<evidence type="ECO:0000256" key="4">
    <source>
        <dbReference type="ARBA" id="ARBA00022679"/>
    </source>
</evidence>
<dbReference type="AlphaFoldDB" id="A0A0G0UMR4"/>
<dbReference type="EMBL" id="LCAK01000003">
    <property type="protein sequence ID" value="KKR88806.1"/>
    <property type="molecule type" value="Genomic_DNA"/>
</dbReference>
<evidence type="ECO:0000256" key="11">
    <source>
        <dbReference type="RuleBase" id="RU003750"/>
    </source>
</evidence>
<keyword evidence="8 12" id="KW-0472">Membrane</keyword>
<dbReference type="InterPro" id="IPR050324">
    <property type="entry name" value="CDP-alcohol_PTase-I"/>
</dbReference>
<dbReference type="PROSITE" id="PS00379">
    <property type="entry name" value="CDP_ALCOHOL_P_TRANSF"/>
    <property type="match status" value="1"/>
</dbReference>
<comment type="caution">
    <text evidence="13">The sequence shown here is derived from an EMBL/GenBank/DDBJ whole genome shotgun (WGS) entry which is preliminary data.</text>
</comment>
<evidence type="ECO:0000256" key="3">
    <source>
        <dbReference type="ARBA" id="ARBA00022516"/>
    </source>
</evidence>